<dbReference type="PANTHER" id="PTHR47332">
    <property type="entry name" value="SET DOMAIN-CONTAINING PROTEIN 5"/>
    <property type="match status" value="1"/>
</dbReference>
<dbReference type="Proteomes" id="UP000886523">
    <property type="component" value="Unassembled WGS sequence"/>
</dbReference>
<evidence type="ECO:0000313" key="3">
    <source>
        <dbReference type="Proteomes" id="UP000886523"/>
    </source>
</evidence>
<dbReference type="PROSITE" id="PS50280">
    <property type="entry name" value="SET"/>
    <property type="match status" value="1"/>
</dbReference>
<evidence type="ECO:0000313" key="2">
    <source>
        <dbReference type="EMBL" id="KAF9516861.1"/>
    </source>
</evidence>
<evidence type="ECO:0000259" key="1">
    <source>
        <dbReference type="PROSITE" id="PS50280"/>
    </source>
</evidence>
<dbReference type="AlphaFoldDB" id="A0A9P6DVX0"/>
<name>A0A9P6DVX0_9AGAM</name>
<dbReference type="Pfam" id="PF00856">
    <property type="entry name" value="SET"/>
    <property type="match status" value="1"/>
</dbReference>
<dbReference type="OrthoDB" id="265717at2759"/>
<keyword evidence="3" id="KW-1185">Reference proteome</keyword>
<dbReference type="Gene3D" id="2.170.270.10">
    <property type="entry name" value="SET domain"/>
    <property type="match status" value="1"/>
</dbReference>
<reference evidence="2" key="1">
    <citation type="journal article" date="2020" name="Nat. Commun.">
        <title>Large-scale genome sequencing of mycorrhizal fungi provides insights into the early evolution of symbiotic traits.</title>
        <authorList>
            <person name="Miyauchi S."/>
            <person name="Kiss E."/>
            <person name="Kuo A."/>
            <person name="Drula E."/>
            <person name="Kohler A."/>
            <person name="Sanchez-Garcia M."/>
            <person name="Morin E."/>
            <person name="Andreopoulos B."/>
            <person name="Barry K.W."/>
            <person name="Bonito G."/>
            <person name="Buee M."/>
            <person name="Carver A."/>
            <person name="Chen C."/>
            <person name="Cichocki N."/>
            <person name="Clum A."/>
            <person name="Culley D."/>
            <person name="Crous P.W."/>
            <person name="Fauchery L."/>
            <person name="Girlanda M."/>
            <person name="Hayes R.D."/>
            <person name="Keri Z."/>
            <person name="LaButti K."/>
            <person name="Lipzen A."/>
            <person name="Lombard V."/>
            <person name="Magnuson J."/>
            <person name="Maillard F."/>
            <person name="Murat C."/>
            <person name="Nolan M."/>
            <person name="Ohm R.A."/>
            <person name="Pangilinan J."/>
            <person name="Pereira M.F."/>
            <person name="Perotto S."/>
            <person name="Peter M."/>
            <person name="Pfister S."/>
            <person name="Riley R."/>
            <person name="Sitrit Y."/>
            <person name="Stielow J.B."/>
            <person name="Szollosi G."/>
            <person name="Zifcakova L."/>
            <person name="Stursova M."/>
            <person name="Spatafora J.W."/>
            <person name="Tedersoo L."/>
            <person name="Vaario L.M."/>
            <person name="Yamada A."/>
            <person name="Yan M."/>
            <person name="Wang P."/>
            <person name="Xu J."/>
            <person name="Bruns T."/>
            <person name="Baldrian P."/>
            <person name="Vilgalys R."/>
            <person name="Dunand C."/>
            <person name="Henrissat B."/>
            <person name="Grigoriev I.V."/>
            <person name="Hibbett D."/>
            <person name="Nagy L.G."/>
            <person name="Martin F.M."/>
        </authorList>
    </citation>
    <scope>NUCLEOTIDE SEQUENCE</scope>
    <source>
        <strain evidence="2">UP504</strain>
    </source>
</reference>
<sequence length="396" mass="44813">MSVLCVQTTVENLQPIKVGGIFYQDFQFFQVPASSPHDVESLCMVDNVVYYHLLGTFPNFPEPIPPNRGEKCYNIQPVLNRGLGLVASRNIEPGEIIVTERPVLVLPVNIPFPRFRSRPITVLWNRLSEKQSSTTDFRKGIIDTNALGLQFFSAPELDNRYAGIFPEISRCNHSCTPNAIYNFDPSHLAFHLTANKTIAQGDEITIAYIEPLFPRTFRRTGFAGYHFFCTCPSCSLPEDKSLRSDALRTLIHDWVDPTVDIDGWEAHYDNTIRHTISNYGSKDSRIKAASISLTSPSTTPTDLRSVIHSGKQYYELCKSEDVHTDYIYHALERVALAYALLGEEDQFQDWGRRARIELRVLGFIAVGKSILTDEEWGKALESPTRFIDSGMKNVLK</sequence>
<feature type="domain" description="SET" evidence="1">
    <location>
        <begin position="67"/>
        <end position="209"/>
    </location>
</feature>
<dbReference type="CDD" id="cd20071">
    <property type="entry name" value="SET_SMYD"/>
    <property type="match status" value="1"/>
</dbReference>
<organism evidence="2 3">
    <name type="scientific">Hydnum rufescens UP504</name>
    <dbReference type="NCBI Taxonomy" id="1448309"/>
    <lineage>
        <taxon>Eukaryota</taxon>
        <taxon>Fungi</taxon>
        <taxon>Dikarya</taxon>
        <taxon>Basidiomycota</taxon>
        <taxon>Agaricomycotina</taxon>
        <taxon>Agaricomycetes</taxon>
        <taxon>Cantharellales</taxon>
        <taxon>Hydnaceae</taxon>
        <taxon>Hydnum</taxon>
    </lineage>
</organism>
<dbReference type="InterPro" id="IPR046341">
    <property type="entry name" value="SET_dom_sf"/>
</dbReference>
<dbReference type="EMBL" id="MU128936">
    <property type="protein sequence ID" value="KAF9516861.1"/>
    <property type="molecule type" value="Genomic_DNA"/>
</dbReference>
<proteinExistence type="predicted"/>
<comment type="caution">
    <text evidence="2">The sequence shown here is derived from an EMBL/GenBank/DDBJ whole genome shotgun (WGS) entry which is preliminary data.</text>
</comment>
<dbReference type="InterPro" id="IPR001214">
    <property type="entry name" value="SET_dom"/>
</dbReference>
<dbReference type="PANTHER" id="PTHR47332:SF4">
    <property type="entry name" value="SET DOMAIN-CONTAINING PROTEIN 5"/>
    <property type="match status" value="1"/>
</dbReference>
<dbReference type="SUPFAM" id="SSF82199">
    <property type="entry name" value="SET domain"/>
    <property type="match status" value="1"/>
</dbReference>
<protein>
    <recommendedName>
        <fullName evidence="1">SET domain-containing protein</fullName>
    </recommendedName>
</protein>
<accession>A0A9P6DVX0</accession>
<dbReference type="InterPro" id="IPR053185">
    <property type="entry name" value="SET_domain_protein"/>
</dbReference>
<gene>
    <name evidence="2" type="ORF">BS47DRAFT_610704</name>
</gene>
<dbReference type="SMART" id="SM00317">
    <property type="entry name" value="SET"/>
    <property type="match status" value="1"/>
</dbReference>